<dbReference type="GO" id="GO:0009360">
    <property type="term" value="C:DNA polymerase III complex"/>
    <property type="evidence" value="ECO:0007669"/>
    <property type="project" value="TreeGrafter"/>
</dbReference>
<dbReference type="AlphaFoldDB" id="A0A1G2SLY1"/>
<evidence type="ECO:0000256" key="6">
    <source>
        <dbReference type="ARBA" id="ARBA00034754"/>
    </source>
</evidence>
<keyword evidence="5" id="KW-0239">DNA-directed DNA polymerase</keyword>
<evidence type="ECO:0000256" key="2">
    <source>
        <dbReference type="ARBA" id="ARBA00022679"/>
    </source>
</evidence>
<sequence>MLYVFSGDDTSRIYQESRAVVTRALEGGAHLHEVKGARTVGEYEDLAAGDSLFGTTRVFVLEEALESTEGKEAFIETARMLATSPHLFVFRTGKLTKDKDVVQSIKTAEGKFWEIVLPEKRNQSGFNIFALADAFGERDKKKAWILLTEAFKEGVSAEEVHGTIFWMVKNMALVKQVGGAGDTGLSPFVLTKTTRFAGRFSGEELSAILDQLVTMYHDAHRGLSDLESDLERLVLTALAK</sequence>
<accession>A0A1G2SLY1</accession>
<dbReference type="GO" id="GO:0006261">
    <property type="term" value="P:DNA-templated DNA replication"/>
    <property type="evidence" value="ECO:0007669"/>
    <property type="project" value="TreeGrafter"/>
</dbReference>
<comment type="catalytic activity">
    <reaction evidence="7">
        <text>DNA(n) + a 2'-deoxyribonucleoside 5'-triphosphate = DNA(n+1) + diphosphate</text>
        <dbReference type="Rhea" id="RHEA:22508"/>
        <dbReference type="Rhea" id="RHEA-COMP:17339"/>
        <dbReference type="Rhea" id="RHEA-COMP:17340"/>
        <dbReference type="ChEBI" id="CHEBI:33019"/>
        <dbReference type="ChEBI" id="CHEBI:61560"/>
        <dbReference type="ChEBI" id="CHEBI:173112"/>
        <dbReference type="EC" id="2.7.7.7"/>
    </reaction>
</comment>
<dbReference type="STRING" id="1802730.A2591_00090"/>
<dbReference type="Proteomes" id="UP000178168">
    <property type="component" value="Unassembled WGS sequence"/>
</dbReference>
<evidence type="ECO:0000256" key="3">
    <source>
        <dbReference type="ARBA" id="ARBA00022695"/>
    </source>
</evidence>
<comment type="similarity">
    <text evidence="6">Belongs to the DNA polymerase HolA subunit family.</text>
</comment>
<protein>
    <recommendedName>
        <fullName evidence="1">DNA-directed DNA polymerase</fullName>
        <ecNumber evidence="1">2.7.7.7</ecNumber>
    </recommendedName>
</protein>
<name>A0A1G2SLY1_9BACT</name>
<organism evidence="8 9">
    <name type="scientific">Candidatus Yonathbacteria bacterium RIFOXYD1_FULL_52_36</name>
    <dbReference type="NCBI Taxonomy" id="1802730"/>
    <lineage>
        <taxon>Bacteria</taxon>
        <taxon>Candidatus Yonathiibacteriota</taxon>
    </lineage>
</organism>
<reference evidence="8 9" key="1">
    <citation type="journal article" date="2016" name="Nat. Commun.">
        <title>Thousands of microbial genomes shed light on interconnected biogeochemical processes in an aquifer system.</title>
        <authorList>
            <person name="Anantharaman K."/>
            <person name="Brown C.T."/>
            <person name="Hug L.A."/>
            <person name="Sharon I."/>
            <person name="Castelle C.J."/>
            <person name="Probst A.J."/>
            <person name="Thomas B.C."/>
            <person name="Singh A."/>
            <person name="Wilkins M.J."/>
            <person name="Karaoz U."/>
            <person name="Brodie E.L."/>
            <person name="Williams K.H."/>
            <person name="Hubbard S.S."/>
            <person name="Banfield J.F."/>
        </authorList>
    </citation>
    <scope>NUCLEOTIDE SEQUENCE [LARGE SCALE GENOMIC DNA]</scope>
</reference>
<dbReference type="InterPro" id="IPR008921">
    <property type="entry name" value="DNA_pol3_clamp-load_cplx_C"/>
</dbReference>
<evidence type="ECO:0000313" key="9">
    <source>
        <dbReference type="Proteomes" id="UP000178168"/>
    </source>
</evidence>
<dbReference type="PANTHER" id="PTHR34388:SF1">
    <property type="entry name" value="DNA POLYMERASE III SUBUNIT DELTA"/>
    <property type="match status" value="1"/>
</dbReference>
<dbReference type="EC" id="2.7.7.7" evidence="1"/>
<keyword evidence="3" id="KW-0548">Nucleotidyltransferase</keyword>
<evidence type="ECO:0000256" key="1">
    <source>
        <dbReference type="ARBA" id="ARBA00012417"/>
    </source>
</evidence>
<evidence type="ECO:0000256" key="5">
    <source>
        <dbReference type="ARBA" id="ARBA00022932"/>
    </source>
</evidence>
<dbReference type="Gene3D" id="1.20.272.10">
    <property type="match status" value="1"/>
</dbReference>
<comment type="caution">
    <text evidence="8">The sequence shown here is derived from an EMBL/GenBank/DDBJ whole genome shotgun (WGS) entry which is preliminary data.</text>
</comment>
<dbReference type="PANTHER" id="PTHR34388">
    <property type="entry name" value="DNA POLYMERASE III SUBUNIT DELTA"/>
    <property type="match status" value="1"/>
</dbReference>
<evidence type="ECO:0000256" key="4">
    <source>
        <dbReference type="ARBA" id="ARBA00022705"/>
    </source>
</evidence>
<dbReference type="InterPro" id="IPR005790">
    <property type="entry name" value="DNA_polIII_delta"/>
</dbReference>
<dbReference type="SUPFAM" id="SSF48019">
    <property type="entry name" value="post-AAA+ oligomerization domain-like"/>
    <property type="match status" value="1"/>
</dbReference>
<dbReference type="EMBL" id="MHUZ01000012">
    <property type="protein sequence ID" value="OHA85954.1"/>
    <property type="molecule type" value="Genomic_DNA"/>
</dbReference>
<dbReference type="GO" id="GO:0003887">
    <property type="term" value="F:DNA-directed DNA polymerase activity"/>
    <property type="evidence" value="ECO:0007669"/>
    <property type="project" value="UniProtKB-KW"/>
</dbReference>
<evidence type="ECO:0000256" key="7">
    <source>
        <dbReference type="ARBA" id="ARBA00049244"/>
    </source>
</evidence>
<dbReference type="GO" id="GO:0003677">
    <property type="term" value="F:DNA binding"/>
    <property type="evidence" value="ECO:0007669"/>
    <property type="project" value="InterPro"/>
</dbReference>
<gene>
    <name evidence="8" type="ORF">A2591_00090</name>
</gene>
<proteinExistence type="inferred from homology"/>
<keyword evidence="4" id="KW-0235">DNA replication</keyword>
<keyword evidence="2" id="KW-0808">Transferase</keyword>
<evidence type="ECO:0000313" key="8">
    <source>
        <dbReference type="EMBL" id="OHA85954.1"/>
    </source>
</evidence>